<dbReference type="PANTHER" id="PTHR45947">
    <property type="entry name" value="SULFOQUINOVOSYL TRANSFERASE SQD2"/>
    <property type="match status" value="1"/>
</dbReference>
<dbReference type="Gene3D" id="3.40.50.2000">
    <property type="entry name" value="Glycogen Phosphorylase B"/>
    <property type="match status" value="2"/>
</dbReference>
<evidence type="ECO:0000259" key="1">
    <source>
        <dbReference type="Pfam" id="PF00534"/>
    </source>
</evidence>
<dbReference type="GO" id="GO:0016757">
    <property type="term" value="F:glycosyltransferase activity"/>
    <property type="evidence" value="ECO:0007669"/>
    <property type="project" value="InterPro"/>
</dbReference>
<reference evidence="4" key="1">
    <citation type="submission" date="2016-10" db="EMBL/GenBank/DDBJ databases">
        <authorList>
            <person name="Varghese N."/>
            <person name="Submissions S."/>
        </authorList>
    </citation>
    <scope>NUCLEOTIDE SEQUENCE [LARGE SCALE GENOMIC DNA]</scope>
    <source>
        <strain evidence="4">Nm76</strain>
    </source>
</reference>
<dbReference type="SUPFAM" id="SSF53756">
    <property type="entry name" value="UDP-Glycosyltransferase/glycogen phosphorylase"/>
    <property type="match status" value="1"/>
</dbReference>
<keyword evidence="3" id="KW-0808">Transferase</keyword>
<sequence>MKIVHIVEALSIKGGGGDLSVAELAEQQAKIGHNVSIVYFKDLRKGDQELNVRGVRKIGIPPSQIPIMRNLGFLYGLTEYFERELNSVDIVHIHGLWRWLLVAAASFCYKNNIPYISQPHGSLSRIQLKFKWIQKKIWWSLFDRKLVLRASKVQAESGLDFVELTAAGIPRNKIYTAPCGIDFGAIAEAKNIMPNWGVSLKDNGFILFLARLDVNKGLDLLIKALAQIPEEIQLPKIVICGPDYHGTADKMKMLAREYQIDNKLVWTGIITKEKWWAYRNAALYILPSKSENFGITVLEAMANRCPVLTTTATAWQEAGELNCAIVVPPTVAGIKKGLLDFFRIREDERLSMTTRAYEYVISRFDHAIVTQRILKEYEEILAFSHS</sequence>
<gene>
    <name evidence="3" type="ORF">SAMN05216333_109112</name>
</gene>
<evidence type="ECO:0000313" key="4">
    <source>
        <dbReference type="Proteomes" id="UP000198814"/>
    </source>
</evidence>
<accession>A0A1H8PJI2</accession>
<dbReference type="OrthoDB" id="9775208at2"/>
<feature type="domain" description="Glycosyltransferase subfamily 4-like N-terminal" evidence="2">
    <location>
        <begin position="15"/>
        <end position="182"/>
    </location>
</feature>
<dbReference type="InterPro" id="IPR001296">
    <property type="entry name" value="Glyco_trans_1"/>
</dbReference>
<evidence type="ECO:0000313" key="3">
    <source>
        <dbReference type="EMBL" id="SEO42085.1"/>
    </source>
</evidence>
<dbReference type="RefSeq" id="WP_090318649.1">
    <property type="nucleotide sequence ID" value="NZ_FNOE01000010.1"/>
</dbReference>
<organism evidence="3 4">
    <name type="scientific">Nitrosomonas oligotropha</name>
    <dbReference type="NCBI Taxonomy" id="42354"/>
    <lineage>
        <taxon>Bacteria</taxon>
        <taxon>Pseudomonadati</taxon>
        <taxon>Pseudomonadota</taxon>
        <taxon>Betaproteobacteria</taxon>
        <taxon>Nitrosomonadales</taxon>
        <taxon>Nitrosomonadaceae</taxon>
        <taxon>Nitrosomonas</taxon>
    </lineage>
</organism>
<dbReference type="Proteomes" id="UP000198814">
    <property type="component" value="Unassembled WGS sequence"/>
</dbReference>
<dbReference type="InterPro" id="IPR050194">
    <property type="entry name" value="Glycosyltransferase_grp1"/>
</dbReference>
<dbReference type="Pfam" id="PF00534">
    <property type="entry name" value="Glycos_transf_1"/>
    <property type="match status" value="1"/>
</dbReference>
<dbReference type="Pfam" id="PF13439">
    <property type="entry name" value="Glyco_transf_4"/>
    <property type="match status" value="1"/>
</dbReference>
<dbReference type="STRING" id="42354.SAMN05216333_109112"/>
<evidence type="ECO:0000259" key="2">
    <source>
        <dbReference type="Pfam" id="PF13439"/>
    </source>
</evidence>
<feature type="domain" description="Glycosyl transferase family 1" evidence="1">
    <location>
        <begin position="201"/>
        <end position="355"/>
    </location>
</feature>
<keyword evidence="4" id="KW-1185">Reference proteome</keyword>
<dbReference type="AlphaFoldDB" id="A0A1H8PJI2"/>
<dbReference type="PANTHER" id="PTHR45947:SF3">
    <property type="entry name" value="SULFOQUINOVOSYL TRANSFERASE SQD2"/>
    <property type="match status" value="1"/>
</dbReference>
<name>A0A1H8PJI2_9PROT</name>
<dbReference type="EMBL" id="FODO01000009">
    <property type="protein sequence ID" value="SEO42085.1"/>
    <property type="molecule type" value="Genomic_DNA"/>
</dbReference>
<protein>
    <submittedName>
        <fullName evidence="3">Glycosyltransferase involved in cell wall bisynthesis</fullName>
    </submittedName>
</protein>
<proteinExistence type="predicted"/>
<dbReference type="InterPro" id="IPR028098">
    <property type="entry name" value="Glyco_trans_4-like_N"/>
</dbReference>